<dbReference type="PANTHER" id="PTHR30024:SF48">
    <property type="entry name" value="ABC TRANSPORTER SUBSTRATE-BINDING PROTEIN"/>
    <property type="match status" value="1"/>
</dbReference>
<dbReference type="InterPro" id="IPR015168">
    <property type="entry name" value="SsuA/THI5"/>
</dbReference>
<organism evidence="3 4">
    <name type="scientific">Marinobacter daqiaonensis</name>
    <dbReference type="NCBI Taxonomy" id="650891"/>
    <lineage>
        <taxon>Bacteria</taxon>
        <taxon>Pseudomonadati</taxon>
        <taxon>Pseudomonadota</taxon>
        <taxon>Gammaproteobacteria</taxon>
        <taxon>Pseudomonadales</taxon>
        <taxon>Marinobacteraceae</taxon>
        <taxon>Marinobacter</taxon>
    </lineage>
</organism>
<gene>
    <name evidence="3" type="ORF">SAMN05216203_1672</name>
</gene>
<evidence type="ECO:0000256" key="1">
    <source>
        <dbReference type="SAM" id="SignalP"/>
    </source>
</evidence>
<name>A0A1I6HZ17_9GAMM</name>
<dbReference type="OrthoDB" id="5621714at2"/>
<keyword evidence="1" id="KW-0732">Signal</keyword>
<sequence>MMLPTILTSPRLYYTLLCLGMLVAALGTPAPSATAAPELPRLSVSVLQYGTAHWELYHLKRAGLDTAEGFELDVRLVANLPASRLAVSSGEVDGAVADLLWVQSRYENGDPFLYLPFSSQIGDVLVSPDSDIDEISDLVGQRIGVAGSPLSKGWILLQEVAQREGINIERQARVQYAAPPLLSQALIRGQVDVLITYWHFAARLRADGRARTAFRMEELLVTLGFDRDLPVLGYVFRNEWAEANPALLARFSRALTSAKSELATNAEHWQAIRPLMRAEDDAVFDELRSGFIKGTPDPLTENRIDDLHRLLILTGTDQRQVMPASLFHRSGQ</sequence>
<reference evidence="4" key="1">
    <citation type="submission" date="2016-10" db="EMBL/GenBank/DDBJ databases">
        <authorList>
            <person name="Varghese N."/>
            <person name="Submissions S."/>
        </authorList>
    </citation>
    <scope>NUCLEOTIDE SEQUENCE [LARGE SCALE GENOMIC DNA]</scope>
    <source>
        <strain evidence="4">CGMCC 1.9167</strain>
    </source>
</reference>
<dbReference type="SUPFAM" id="SSF53850">
    <property type="entry name" value="Periplasmic binding protein-like II"/>
    <property type="match status" value="1"/>
</dbReference>
<dbReference type="STRING" id="650891.SAMN05216203_1672"/>
<evidence type="ECO:0000259" key="2">
    <source>
        <dbReference type="Pfam" id="PF09084"/>
    </source>
</evidence>
<keyword evidence="4" id="KW-1185">Reference proteome</keyword>
<feature type="signal peptide" evidence="1">
    <location>
        <begin position="1"/>
        <end position="35"/>
    </location>
</feature>
<feature type="chain" id="PRO_5011642225" evidence="1">
    <location>
        <begin position="36"/>
        <end position="332"/>
    </location>
</feature>
<accession>A0A1I6HZ17</accession>
<dbReference type="AlphaFoldDB" id="A0A1I6HZ17"/>
<dbReference type="PANTHER" id="PTHR30024">
    <property type="entry name" value="ALIPHATIC SULFONATES-BINDING PROTEIN-RELATED"/>
    <property type="match status" value="1"/>
</dbReference>
<feature type="domain" description="SsuA/THI5-like" evidence="2">
    <location>
        <begin position="68"/>
        <end position="261"/>
    </location>
</feature>
<protein>
    <submittedName>
        <fullName evidence="3">NitT/TauT family transport system substrate-binding protein</fullName>
    </submittedName>
</protein>
<proteinExistence type="predicted"/>
<dbReference type="RefSeq" id="WP_092010747.1">
    <property type="nucleotide sequence ID" value="NZ_FOYW01000001.1"/>
</dbReference>
<evidence type="ECO:0000313" key="3">
    <source>
        <dbReference type="EMBL" id="SFR59705.1"/>
    </source>
</evidence>
<dbReference type="EMBL" id="FOYW01000001">
    <property type="protein sequence ID" value="SFR59705.1"/>
    <property type="molecule type" value="Genomic_DNA"/>
</dbReference>
<evidence type="ECO:0000313" key="4">
    <source>
        <dbReference type="Proteomes" id="UP000198644"/>
    </source>
</evidence>
<dbReference type="Gene3D" id="3.40.190.10">
    <property type="entry name" value="Periplasmic binding protein-like II"/>
    <property type="match status" value="2"/>
</dbReference>
<dbReference type="Pfam" id="PF09084">
    <property type="entry name" value="NMT1"/>
    <property type="match status" value="1"/>
</dbReference>
<dbReference type="Proteomes" id="UP000198644">
    <property type="component" value="Unassembled WGS sequence"/>
</dbReference>